<organism evidence="1 2">
    <name type="scientific">Clonostachys chloroleuca</name>
    <dbReference type="NCBI Taxonomy" id="1926264"/>
    <lineage>
        <taxon>Eukaryota</taxon>
        <taxon>Fungi</taxon>
        <taxon>Dikarya</taxon>
        <taxon>Ascomycota</taxon>
        <taxon>Pezizomycotina</taxon>
        <taxon>Sordariomycetes</taxon>
        <taxon>Hypocreomycetidae</taxon>
        <taxon>Hypocreales</taxon>
        <taxon>Bionectriaceae</taxon>
        <taxon>Clonostachys</taxon>
    </lineage>
</organism>
<accession>A0AA35Q5N8</accession>
<reference evidence="1" key="1">
    <citation type="submission" date="2023-01" db="EMBL/GenBank/DDBJ databases">
        <authorList>
            <person name="Piombo E."/>
        </authorList>
    </citation>
    <scope>NUCLEOTIDE SEQUENCE</scope>
</reference>
<evidence type="ECO:0000313" key="2">
    <source>
        <dbReference type="Proteomes" id="UP001160390"/>
    </source>
</evidence>
<dbReference type="Proteomes" id="UP001160390">
    <property type="component" value="Unassembled WGS sequence"/>
</dbReference>
<sequence>MCSAVSQHNRGDEPFGPKNYLMITRMRMNVRGFIIFDYADRFQEAPQKLITWLSSGQIKNKETTLNDGLQQAEHGLVGLYNGINTGKLFVEVAKADAY</sequence>
<gene>
    <name evidence="1" type="ORF">CCHLO57077_00017988</name>
</gene>
<dbReference type="AlphaFoldDB" id="A0AA35Q5N8"/>
<dbReference type="PANTHER" id="PTHR43205:SF42">
    <property type="entry name" value="ALCOHOL DEHYDROGENASE, ZINC-CONTAINING (AFU_ORTHOLOGUE AFUA_7G04530)"/>
    <property type="match status" value="1"/>
</dbReference>
<dbReference type="Gene3D" id="3.40.50.720">
    <property type="entry name" value="NAD(P)-binding Rossmann-like Domain"/>
    <property type="match status" value="1"/>
</dbReference>
<dbReference type="InterPro" id="IPR045010">
    <property type="entry name" value="MDR_fam"/>
</dbReference>
<proteinExistence type="predicted"/>
<dbReference type="PANTHER" id="PTHR43205">
    <property type="entry name" value="PROSTAGLANDIN REDUCTASE"/>
    <property type="match status" value="1"/>
</dbReference>
<name>A0AA35Q5N8_9HYPO</name>
<dbReference type="GO" id="GO:0016628">
    <property type="term" value="F:oxidoreductase activity, acting on the CH-CH group of donors, NAD or NADP as acceptor"/>
    <property type="evidence" value="ECO:0007669"/>
    <property type="project" value="InterPro"/>
</dbReference>
<dbReference type="Gene3D" id="3.90.180.10">
    <property type="entry name" value="Medium-chain alcohol dehydrogenases, catalytic domain"/>
    <property type="match status" value="1"/>
</dbReference>
<dbReference type="EMBL" id="CABFNP030001209">
    <property type="protein sequence ID" value="CAI6092445.1"/>
    <property type="molecule type" value="Genomic_DNA"/>
</dbReference>
<protein>
    <submittedName>
        <fullName evidence="1">Uncharacterized protein</fullName>
    </submittedName>
</protein>
<comment type="caution">
    <text evidence="1">The sequence shown here is derived from an EMBL/GenBank/DDBJ whole genome shotgun (WGS) entry which is preliminary data.</text>
</comment>
<evidence type="ECO:0000313" key="1">
    <source>
        <dbReference type="EMBL" id="CAI6092445.1"/>
    </source>
</evidence>
<keyword evidence="2" id="KW-1185">Reference proteome</keyword>